<dbReference type="EMBL" id="KQ435737">
    <property type="protein sequence ID" value="KOX76920.1"/>
    <property type="molecule type" value="Genomic_DNA"/>
</dbReference>
<evidence type="ECO:0000313" key="1">
    <source>
        <dbReference type="EMBL" id="KOX76920.1"/>
    </source>
</evidence>
<evidence type="ECO:0000313" key="2">
    <source>
        <dbReference type="Proteomes" id="UP000053105"/>
    </source>
</evidence>
<reference evidence="1 2" key="1">
    <citation type="submission" date="2015-07" db="EMBL/GenBank/DDBJ databases">
        <title>The genome of Melipona quadrifasciata.</title>
        <authorList>
            <person name="Pan H."/>
            <person name="Kapheim K."/>
        </authorList>
    </citation>
    <scope>NUCLEOTIDE SEQUENCE [LARGE SCALE GENOMIC DNA]</scope>
    <source>
        <strain evidence="1">0111107301</strain>
        <tissue evidence="1">Whole body</tissue>
    </source>
</reference>
<name>A0A0M9A487_9HYME</name>
<proteinExistence type="predicted"/>
<keyword evidence="2" id="KW-1185">Reference proteome</keyword>
<gene>
    <name evidence="1" type="ORF">WN51_10776</name>
</gene>
<dbReference type="AlphaFoldDB" id="A0A0M9A487"/>
<accession>A0A0M9A487</accession>
<organism evidence="1 2">
    <name type="scientific">Melipona quadrifasciata</name>
    <dbReference type="NCBI Taxonomy" id="166423"/>
    <lineage>
        <taxon>Eukaryota</taxon>
        <taxon>Metazoa</taxon>
        <taxon>Ecdysozoa</taxon>
        <taxon>Arthropoda</taxon>
        <taxon>Hexapoda</taxon>
        <taxon>Insecta</taxon>
        <taxon>Pterygota</taxon>
        <taxon>Neoptera</taxon>
        <taxon>Endopterygota</taxon>
        <taxon>Hymenoptera</taxon>
        <taxon>Apocrita</taxon>
        <taxon>Aculeata</taxon>
        <taxon>Apoidea</taxon>
        <taxon>Anthophila</taxon>
        <taxon>Apidae</taxon>
        <taxon>Melipona</taxon>
    </lineage>
</organism>
<sequence>MKLFRVRRATSLRRRRMDAGGVGCRYFGLGDDRLYFHPAAAASSCLIKIKGRWKSLKPLRNNTIKEDNDKMVLNVSVVCKQEDAVTNSIDLIESDVKDVIIRCKMAKFNQSWKYLHVSPRFCTEMGMYVYPLDEKAITLPVNPIKTTRFLEIRFVWQKKMEKSPNDPAKHRFRHRNDDRLVLQTEEPVENCSSLRTKWKKKYLRCKEK</sequence>
<dbReference type="Proteomes" id="UP000053105">
    <property type="component" value="Unassembled WGS sequence"/>
</dbReference>
<protein>
    <submittedName>
        <fullName evidence="1">Uncharacterized protein</fullName>
    </submittedName>
</protein>